<dbReference type="SUPFAM" id="SSF54695">
    <property type="entry name" value="POZ domain"/>
    <property type="match status" value="1"/>
</dbReference>
<proteinExistence type="predicted"/>
<evidence type="ECO:0000256" key="7">
    <source>
        <dbReference type="ARBA" id="ARBA00023125"/>
    </source>
</evidence>
<dbReference type="EMBL" id="JAWQEG010000607">
    <property type="protein sequence ID" value="KAK3887788.1"/>
    <property type="molecule type" value="Genomic_DNA"/>
</dbReference>
<evidence type="ECO:0000256" key="8">
    <source>
        <dbReference type="ARBA" id="ARBA00023163"/>
    </source>
</evidence>
<evidence type="ECO:0000256" key="1">
    <source>
        <dbReference type="ARBA" id="ARBA00004123"/>
    </source>
</evidence>
<keyword evidence="4 10" id="KW-0863">Zinc-finger</keyword>
<evidence type="ECO:0000256" key="9">
    <source>
        <dbReference type="ARBA" id="ARBA00023242"/>
    </source>
</evidence>
<dbReference type="SUPFAM" id="SSF57667">
    <property type="entry name" value="beta-beta-alpha zinc fingers"/>
    <property type="match status" value="1"/>
</dbReference>
<dbReference type="SMART" id="SM00225">
    <property type="entry name" value="BTB"/>
    <property type="match status" value="1"/>
</dbReference>
<reference evidence="13" key="1">
    <citation type="submission" date="2023-10" db="EMBL/GenBank/DDBJ databases">
        <title>Genome assemblies of two species of porcelain crab, Petrolisthes cinctipes and Petrolisthes manimaculis (Anomura: Porcellanidae).</title>
        <authorList>
            <person name="Angst P."/>
        </authorList>
    </citation>
    <scope>NUCLEOTIDE SEQUENCE</scope>
    <source>
        <strain evidence="13">PB745_01</strain>
        <tissue evidence="13">Gill</tissue>
    </source>
</reference>
<dbReference type="CDD" id="cd18315">
    <property type="entry name" value="BTB_POZ_BAB-like"/>
    <property type="match status" value="1"/>
</dbReference>
<evidence type="ECO:0000256" key="10">
    <source>
        <dbReference type="PROSITE-ProRule" id="PRU00042"/>
    </source>
</evidence>
<keyword evidence="8" id="KW-0804">Transcription</keyword>
<evidence type="ECO:0000256" key="3">
    <source>
        <dbReference type="ARBA" id="ARBA00022737"/>
    </source>
</evidence>
<keyword evidence="9" id="KW-0539">Nucleus</keyword>
<dbReference type="GO" id="GO:0000978">
    <property type="term" value="F:RNA polymerase II cis-regulatory region sequence-specific DNA binding"/>
    <property type="evidence" value="ECO:0007669"/>
    <property type="project" value="TreeGrafter"/>
</dbReference>
<organism evidence="13 14">
    <name type="scientific">Petrolisthes cinctipes</name>
    <name type="common">Flat porcelain crab</name>
    <dbReference type="NCBI Taxonomy" id="88211"/>
    <lineage>
        <taxon>Eukaryota</taxon>
        <taxon>Metazoa</taxon>
        <taxon>Ecdysozoa</taxon>
        <taxon>Arthropoda</taxon>
        <taxon>Crustacea</taxon>
        <taxon>Multicrustacea</taxon>
        <taxon>Malacostraca</taxon>
        <taxon>Eumalacostraca</taxon>
        <taxon>Eucarida</taxon>
        <taxon>Decapoda</taxon>
        <taxon>Pleocyemata</taxon>
        <taxon>Anomura</taxon>
        <taxon>Galatheoidea</taxon>
        <taxon>Porcellanidae</taxon>
        <taxon>Petrolisthes</taxon>
    </lineage>
</organism>
<evidence type="ECO:0000259" key="11">
    <source>
        <dbReference type="PROSITE" id="PS50097"/>
    </source>
</evidence>
<evidence type="ECO:0000313" key="14">
    <source>
        <dbReference type="Proteomes" id="UP001286313"/>
    </source>
</evidence>
<accession>A0AAE1G746</accession>
<dbReference type="InterPro" id="IPR050457">
    <property type="entry name" value="ZnFinger_BTB_dom_contain"/>
</dbReference>
<feature type="domain" description="C2H2-type" evidence="12">
    <location>
        <begin position="282"/>
        <end position="310"/>
    </location>
</feature>
<dbReference type="GO" id="GO:0008270">
    <property type="term" value="F:zinc ion binding"/>
    <property type="evidence" value="ECO:0007669"/>
    <property type="project" value="UniProtKB-KW"/>
</dbReference>
<evidence type="ECO:0000256" key="5">
    <source>
        <dbReference type="ARBA" id="ARBA00022833"/>
    </source>
</evidence>
<dbReference type="InterPro" id="IPR013087">
    <property type="entry name" value="Znf_C2H2_type"/>
</dbReference>
<keyword evidence="6" id="KW-0805">Transcription regulation</keyword>
<dbReference type="PROSITE" id="PS00028">
    <property type="entry name" value="ZINC_FINGER_C2H2_1"/>
    <property type="match status" value="3"/>
</dbReference>
<evidence type="ECO:0000313" key="13">
    <source>
        <dbReference type="EMBL" id="KAK3887788.1"/>
    </source>
</evidence>
<evidence type="ECO:0000256" key="4">
    <source>
        <dbReference type="ARBA" id="ARBA00022771"/>
    </source>
</evidence>
<comment type="caution">
    <text evidence="13">The sequence shown here is derived from an EMBL/GenBank/DDBJ whole genome shotgun (WGS) entry which is preliminary data.</text>
</comment>
<dbReference type="InterPro" id="IPR036236">
    <property type="entry name" value="Znf_C2H2_sf"/>
</dbReference>
<feature type="domain" description="BTB" evidence="11">
    <location>
        <begin position="31"/>
        <end position="96"/>
    </location>
</feature>
<dbReference type="InterPro" id="IPR011333">
    <property type="entry name" value="SKP1/BTB/POZ_sf"/>
</dbReference>
<dbReference type="PROSITE" id="PS50097">
    <property type="entry name" value="BTB"/>
    <property type="match status" value="1"/>
</dbReference>
<dbReference type="Gene3D" id="3.30.710.10">
    <property type="entry name" value="Potassium Channel Kv1.1, Chain A"/>
    <property type="match status" value="1"/>
</dbReference>
<keyword evidence="7" id="KW-0238">DNA-binding</keyword>
<keyword evidence="2" id="KW-0479">Metal-binding</keyword>
<keyword evidence="14" id="KW-1185">Reference proteome</keyword>
<keyword evidence="5" id="KW-0862">Zinc</keyword>
<sequence length="499" mass="56037">MGENFVQLRWNDHQSAILGNLSSLRDKQVLTDVTLSCGEEFYPAHRFVLSSCSSFLARALEVVNCPSPVLLLHGISQCTLQHLLVYMYDGQITVSKDDLPQLLKAAHWLGVKGLESTYNYFNGSVDQLPNESNTLKQETSSHVPNFWREIMEAIDDRTIQGQLDNIFSSLQNKDNNADDQCSDDGTQIIHQSSLESGTTKDASVSTRDISVNDIIKVDVPSQGPGTCDAIDTINDTSATGSTPYDHNEDELTLEGWKSATDAFPQISSTVNGQRSEKGKRSLRCKSCKRSFAVRSELAKHLRVFHDSTHNFCFRCSVKFDSDVDYLVHMESHTTDTGKWLHCSKCNYVVNSKKLLAKHMESHEDDINHLEASVAQLMQGIKTQSNEIETMPRAVVKLEAIPIVKCNVCYKAFKNKGALWKHKNKRCYQITQSEKGFHCPLCKFNSKYKQSVQHNPTNIIIITLISPHTPWIKHTHLIVRHRGACRQGLLIVQACVEGSV</sequence>
<dbReference type="PROSITE" id="PS50157">
    <property type="entry name" value="ZINC_FINGER_C2H2_2"/>
    <property type="match status" value="1"/>
</dbReference>
<dbReference type="Pfam" id="PF00096">
    <property type="entry name" value="zf-C2H2"/>
    <property type="match status" value="2"/>
</dbReference>
<dbReference type="GO" id="GO:0000981">
    <property type="term" value="F:DNA-binding transcription factor activity, RNA polymerase II-specific"/>
    <property type="evidence" value="ECO:0007669"/>
    <property type="project" value="TreeGrafter"/>
</dbReference>
<dbReference type="PANTHER" id="PTHR46105">
    <property type="entry name" value="AGAP004733-PA"/>
    <property type="match status" value="1"/>
</dbReference>
<dbReference type="GO" id="GO:0005634">
    <property type="term" value="C:nucleus"/>
    <property type="evidence" value="ECO:0007669"/>
    <property type="project" value="UniProtKB-SubCell"/>
</dbReference>
<dbReference type="SMART" id="SM00355">
    <property type="entry name" value="ZnF_C2H2"/>
    <property type="match status" value="4"/>
</dbReference>
<evidence type="ECO:0000256" key="2">
    <source>
        <dbReference type="ARBA" id="ARBA00022723"/>
    </source>
</evidence>
<name>A0AAE1G746_PETCI</name>
<dbReference type="Gene3D" id="3.30.160.60">
    <property type="entry name" value="Classic Zinc Finger"/>
    <property type="match status" value="1"/>
</dbReference>
<dbReference type="AlphaFoldDB" id="A0AAE1G746"/>
<dbReference type="PANTHER" id="PTHR46105:SF5">
    <property type="entry name" value="ZINC FINGER AND BTB DOMAIN-CONTAINING PROTEIN 44 ISOFORM X1"/>
    <property type="match status" value="1"/>
</dbReference>
<protein>
    <submittedName>
        <fullName evidence="13">Uncharacterized protein</fullName>
    </submittedName>
</protein>
<comment type="subcellular location">
    <subcellularLocation>
        <location evidence="1">Nucleus</location>
    </subcellularLocation>
</comment>
<dbReference type="Proteomes" id="UP001286313">
    <property type="component" value="Unassembled WGS sequence"/>
</dbReference>
<gene>
    <name evidence="13" type="ORF">Pcinc_008116</name>
</gene>
<dbReference type="Pfam" id="PF00651">
    <property type="entry name" value="BTB"/>
    <property type="match status" value="1"/>
</dbReference>
<evidence type="ECO:0000259" key="12">
    <source>
        <dbReference type="PROSITE" id="PS50157"/>
    </source>
</evidence>
<dbReference type="InterPro" id="IPR000210">
    <property type="entry name" value="BTB/POZ_dom"/>
</dbReference>
<keyword evidence="3" id="KW-0677">Repeat</keyword>
<evidence type="ECO:0000256" key="6">
    <source>
        <dbReference type="ARBA" id="ARBA00023015"/>
    </source>
</evidence>